<dbReference type="RefSeq" id="WP_205256684.1">
    <property type="nucleotide sequence ID" value="NZ_BAAAPV010000004.1"/>
</dbReference>
<accession>A0A938YF78</accession>
<dbReference type="EMBL" id="JAERWL010000008">
    <property type="protein sequence ID" value="MBM9476570.1"/>
    <property type="molecule type" value="Genomic_DNA"/>
</dbReference>
<reference evidence="2" key="1">
    <citation type="submission" date="2021-01" db="EMBL/GenBank/DDBJ databases">
        <title>KCTC 19127 draft genome.</title>
        <authorList>
            <person name="An D."/>
        </authorList>
    </citation>
    <scope>NUCLEOTIDE SEQUENCE</scope>
    <source>
        <strain evidence="2">KCTC 19127</strain>
    </source>
</reference>
<dbReference type="InterPro" id="IPR026004">
    <property type="entry name" value="Septum_form"/>
</dbReference>
<protein>
    <submittedName>
        <fullName evidence="2">Septum formation family protein</fullName>
    </submittedName>
</protein>
<gene>
    <name evidence="2" type="ORF">JL107_08960</name>
</gene>
<sequence length="295" mass="30517">MDRRAQGLLLLVLAVLAALVVPNLGARSVPGLPRAAAIPGPPNTGDCLLDPLQSSFEPSTGRRIWTGTPRYAPCAGDRVGEVVLVEPDVDRRPRTRSLAYRPSDTCTAAAAAFIGLPPDLAGRDRVFGTWFPAVSAPTVRLAPDVVQWAGGQRWAACVVLTPGTAGSTVYPTSLRGTFEAGLLPQAFGTCWDTTDPVYSTTIDCGTAHAAEGFGFADDLTGTTQEALDTSCRRLVDVLTAMPDATAGGTLSVGAAVVPDEGEGGNGFALCRVAAPADRTLTGTLLGLGTGEIPWE</sequence>
<name>A0A938YF78_9ACTN</name>
<comment type="caution">
    <text evidence="2">The sequence shown here is derived from an EMBL/GenBank/DDBJ whole genome shotgun (WGS) entry which is preliminary data.</text>
</comment>
<dbReference type="Pfam" id="PF13845">
    <property type="entry name" value="Septum_form"/>
    <property type="match status" value="1"/>
</dbReference>
<organism evidence="2 3">
    <name type="scientific">Nakamurella flavida</name>
    <dbReference type="NCBI Taxonomy" id="363630"/>
    <lineage>
        <taxon>Bacteria</taxon>
        <taxon>Bacillati</taxon>
        <taxon>Actinomycetota</taxon>
        <taxon>Actinomycetes</taxon>
        <taxon>Nakamurellales</taxon>
        <taxon>Nakamurellaceae</taxon>
        <taxon>Nakamurella</taxon>
    </lineage>
</organism>
<dbReference type="AlphaFoldDB" id="A0A938YF78"/>
<keyword evidence="3" id="KW-1185">Reference proteome</keyword>
<evidence type="ECO:0000259" key="1">
    <source>
        <dbReference type="Pfam" id="PF13845"/>
    </source>
</evidence>
<dbReference type="Proteomes" id="UP000663801">
    <property type="component" value="Unassembled WGS sequence"/>
</dbReference>
<proteinExistence type="predicted"/>
<evidence type="ECO:0000313" key="2">
    <source>
        <dbReference type="EMBL" id="MBM9476570.1"/>
    </source>
</evidence>
<feature type="domain" description="Septum formation-related" evidence="1">
    <location>
        <begin position="141"/>
        <end position="246"/>
    </location>
</feature>
<evidence type="ECO:0000313" key="3">
    <source>
        <dbReference type="Proteomes" id="UP000663801"/>
    </source>
</evidence>